<gene>
    <name evidence="4" type="ORF">Naga_100039g19</name>
</gene>
<dbReference type="EMBL" id="AZIL01002280">
    <property type="protein sequence ID" value="EWM22098.1"/>
    <property type="molecule type" value="Genomic_DNA"/>
</dbReference>
<dbReference type="GO" id="GO:0003885">
    <property type="term" value="F:D-arabinono-1,4-lactone oxidase activity"/>
    <property type="evidence" value="ECO:0007669"/>
    <property type="project" value="InterPro"/>
</dbReference>
<feature type="signal peptide" evidence="2">
    <location>
        <begin position="1"/>
        <end position="28"/>
    </location>
</feature>
<protein>
    <submittedName>
        <fullName evidence="4">Fad-dependent oxidoreductase</fullName>
    </submittedName>
</protein>
<dbReference type="Proteomes" id="UP000019335">
    <property type="component" value="Unassembled WGS sequence"/>
</dbReference>
<dbReference type="Gene3D" id="3.30.43.10">
    <property type="entry name" value="Uridine Diphospho-n-acetylenolpyruvylglucosamine Reductase, domain 2"/>
    <property type="match status" value="1"/>
</dbReference>
<keyword evidence="2" id="KW-0732">Signal</keyword>
<dbReference type="InterPro" id="IPR016169">
    <property type="entry name" value="FAD-bd_PCMH_sub2"/>
</dbReference>
<dbReference type="InterPro" id="IPR007173">
    <property type="entry name" value="ALO_C"/>
</dbReference>
<dbReference type="PANTHER" id="PTHR43762:SF5">
    <property type="entry name" value="FAD-BINDING PCMH-TYPE DOMAIN-CONTAINING PROTEIN"/>
    <property type="match status" value="1"/>
</dbReference>
<dbReference type="PROSITE" id="PS51387">
    <property type="entry name" value="FAD_PCMH"/>
    <property type="match status" value="1"/>
</dbReference>
<evidence type="ECO:0000259" key="3">
    <source>
        <dbReference type="PROSITE" id="PS51387"/>
    </source>
</evidence>
<evidence type="ECO:0000256" key="1">
    <source>
        <dbReference type="ARBA" id="ARBA00023002"/>
    </source>
</evidence>
<organism evidence="4 5">
    <name type="scientific">Nannochloropsis gaditana</name>
    <dbReference type="NCBI Taxonomy" id="72520"/>
    <lineage>
        <taxon>Eukaryota</taxon>
        <taxon>Sar</taxon>
        <taxon>Stramenopiles</taxon>
        <taxon>Ochrophyta</taxon>
        <taxon>Eustigmatophyceae</taxon>
        <taxon>Eustigmatales</taxon>
        <taxon>Monodopsidaceae</taxon>
        <taxon>Nannochloropsis</taxon>
    </lineage>
</organism>
<dbReference type="InterPro" id="IPR036318">
    <property type="entry name" value="FAD-bd_PCMH-like_sf"/>
</dbReference>
<proteinExistence type="predicted"/>
<evidence type="ECO:0000313" key="4">
    <source>
        <dbReference type="EMBL" id="EWM22098.1"/>
    </source>
</evidence>
<dbReference type="InterPro" id="IPR016166">
    <property type="entry name" value="FAD-bd_PCMH"/>
</dbReference>
<reference evidence="4 5" key="1">
    <citation type="journal article" date="2014" name="Mol. Plant">
        <title>Chromosome Scale Genome Assembly and Transcriptome Profiling of Nannochloropsis gaditana in Nitrogen Depletion.</title>
        <authorList>
            <person name="Corteggiani Carpinelli E."/>
            <person name="Telatin A."/>
            <person name="Vitulo N."/>
            <person name="Forcato C."/>
            <person name="D'Angelo M."/>
            <person name="Schiavon R."/>
            <person name="Vezzi A."/>
            <person name="Giacometti G.M."/>
            <person name="Morosinotto T."/>
            <person name="Valle G."/>
        </authorList>
    </citation>
    <scope>NUCLEOTIDE SEQUENCE [LARGE SCALE GENOMIC DNA]</scope>
    <source>
        <strain evidence="4 5">B-31</strain>
    </source>
</reference>
<name>W7TEZ3_9STRA</name>
<dbReference type="OrthoDB" id="197132at2759"/>
<keyword evidence="1" id="KW-0560">Oxidoreductase</keyword>
<dbReference type="Gene3D" id="3.30.465.10">
    <property type="match status" value="1"/>
</dbReference>
<dbReference type="GO" id="GO:0016020">
    <property type="term" value="C:membrane"/>
    <property type="evidence" value="ECO:0007669"/>
    <property type="project" value="InterPro"/>
</dbReference>
<comment type="caution">
    <text evidence="4">The sequence shown here is derived from an EMBL/GenBank/DDBJ whole genome shotgun (WGS) entry which is preliminary data.</text>
</comment>
<dbReference type="AlphaFoldDB" id="W7TEZ3"/>
<feature type="domain" description="FAD-binding PCMH-type" evidence="3">
    <location>
        <begin position="79"/>
        <end position="244"/>
    </location>
</feature>
<dbReference type="PANTHER" id="PTHR43762">
    <property type="entry name" value="L-GULONOLACTONE OXIDASE"/>
    <property type="match status" value="1"/>
</dbReference>
<dbReference type="PIRSF" id="PIRSF000136">
    <property type="entry name" value="LGO_GLO"/>
    <property type="match status" value="1"/>
</dbReference>
<evidence type="ECO:0000313" key="5">
    <source>
        <dbReference type="Proteomes" id="UP000019335"/>
    </source>
</evidence>
<dbReference type="SUPFAM" id="SSF56176">
    <property type="entry name" value="FAD-binding/transporter-associated domain-like"/>
    <property type="match status" value="1"/>
</dbReference>
<dbReference type="InterPro" id="IPR016167">
    <property type="entry name" value="FAD-bd_PCMH_sub1"/>
</dbReference>
<sequence>MHSAPFKTFFNASLWGMILTMLLDTAHAALGAPPSLPTTTDDVAQHEISLVNHDGSILDQLNSTLGGIPSKWHNWHDTIVCKPGFLAFPSSIEEVIQLVKSHACVRVVGLGHSFNDLTCSDDLMMATLQLDRILGLDKSKMTVTTQAGVKTRNLIDWLARRGYALPTIPYYIDQSIGGAVATATHGSSIFWGSLSSLVTEIKIVLADGSVRTLTEADGDLFAAARCNVGVLGVVVELTFIIVPNKIVRRGLGYASDAHLLTELKKAEHDSLAFERVHYWYSPPLKLAAVTTVDNLSPVEQHEAKAMSSLGREASDWYYRLFADSPLEKPLQRVVLANYLKTPSAKEAATNIMLGHAMNILPGTYKLSDALPVQQVLETDILLSAFGRYDQYEYAVALDKAHDCVKSLFELFDRNVTNRDDFRVPFCLRFVGPNHEGLLGMSRGGSRFYLNMDNYDVYNRHGFSQSMQVIKDLMASDTCQARVHYGKASIYSPVSGAWTKRDAQYVKDTVGVDIFERFLSAAKTLDPSGKFADGVLVPK</sequence>
<dbReference type="Pfam" id="PF01565">
    <property type="entry name" value="FAD_binding_4"/>
    <property type="match status" value="1"/>
</dbReference>
<accession>W7TEZ3</accession>
<keyword evidence="5" id="KW-1185">Reference proteome</keyword>
<evidence type="ECO:0000256" key="2">
    <source>
        <dbReference type="SAM" id="SignalP"/>
    </source>
</evidence>
<dbReference type="InterPro" id="IPR010031">
    <property type="entry name" value="FAD_lactone_oxidase-like"/>
</dbReference>
<dbReference type="GO" id="GO:0071949">
    <property type="term" value="F:FAD binding"/>
    <property type="evidence" value="ECO:0007669"/>
    <property type="project" value="InterPro"/>
</dbReference>
<dbReference type="InterPro" id="IPR006094">
    <property type="entry name" value="Oxid_FAD_bind_N"/>
</dbReference>
<dbReference type="Pfam" id="PF04030">
    <property type="entry name" value="ALO"/>
    <property type="match status" value="1"/>
</dbReference>
<feature type="chain" id="PRO_5004904188" evidence="2">
    <location>
        <begin position="29"/>
        <end position="538"/>
    </location>
</feature>